<organism evidence="1">
    <name type="scientific">freshwater metagenome</name>
    <dbReference type="NCBI Taxonomy" id="449393"/>
    <lineage>
        <taxon>unclassified sequences</taxon>
        <taxon>metagenomes</taxon>
        <taxon>ecological metagenomes</taxon>
    </lineage>
</organism>
<dbReference type="EMBL" id="CAFBMQ010000054">
    <property type="protein sequence ID" value="CAB4905611.1"/>
    <property type="molecule type" value="Genomic_DNA"/>
</dbReference>
<dbReference type="AlphaFoldDB" id="A0A6J7GBD4"/>
<protein>
    <submittedName>
        <fullName evidence="1">Unannotated protein</fullName>
    </submittedName>
</protein>
<evidence type="ECO:0000313" key="1">
    <source>
        <dbReference type="EMBL" id="CAB4905611.1"/>
    </source>
</evidence>
<proteinExistence type="predicted"/>
<reference evidence="1" key="1">
    <citation type="submission" date="2020-05" db="EMBL/GenBank/DDBJ databases">
        <authorList>
            <person name="Chiriac C."/>
            <person name="Salcher M."/>
            <person name="Ghai R."/>
            <person name="Kavagutti S V."/>
        </authorList>
    </citation>
    <scope>NUCLEOTIDE SEQUENCE</scope>
</reference>
<gene>
    <name evidence="1" type="ORF">UFOPK3609_00520</name>
</gene>
<name>A0A6J7GBD4_9ZZZZ</name>
<accession>A0A6J7GBD4</accession>
<sequence>MTLLEHPVLAPPRAPGTVLSWVLLVSTPDPDAATPAVRRETRLGDHVDRDGDDLILTLAVRAADLDALADRLLTVVERATGRPAAAGVCLADPGLTDHEVLRRARAGMAVAWACGGSRVVRHP</sequence>